<dbReference type="CDD" id="cd16936">
    <property type="entry name" value="HATPase_RsbW-like"/>
    <property type="match status" value="1"/>
</dbReference>
<keyword evidence="1" id="KW-0723">Serine/threonine-protein kinase</keyword>
<keyword evidence="3" id="KW-0547">Nucleotide-binding</keyword>
<dbReference type="Gene3D" id="3.30.565.10">
    <property type="entry name" value="Histidine kinase-like ATPase, C-terminal domain"/>
    <property type="match status" value="1"/>
</dbReference>
<evidence type="ECO:0000256" key="1">
    <source>
        <dbReference type="ARBA" id="ARBA00022527"/>
    </source>
</evidence>
<dbReference type="InterPro" id="IPR003594">
    <property type="entry name" value="HATPase_dom"/>
</dbReference>
<dbReference type="InterPro" id="IPR036890">
    <property type="entry name" value="HATPase_C_sf"/>
</dbReference>
<dbReference type="EMBL" id="JAZEWV010000002">
    <property type="protein sequence ID" value="MEE4541349.1"/>
    <property type="molecule type" value="Genomic_DNA"/>
</dbReference>
<dbReference type="PANTHER" id="PTHR35526">
    <property type="entry name" value="ANTI-SIGMA-F FACTOR RSBW-RELATED"/>
    <property type="match status" value="1"/>
</dbReference>
<evidence type="ECO:0000313" key="3">
    <source>
        <dbReference type="EMBL" id="MEE4541349.1"/>
    </source>
</evidence>
<reference evidence="3 4" key="1">
    <citation type="submission" date="2023-12" db="EMBL/GenBank/DDBJ databases">
        <title>Streptomyces sp. V4-01.</title>
        <authorList>
            <person name="Somphong A."/>
            <person name="Phongsopitanun W."/>
        </authorList>
    </citation>
    <scope>NUCLEOTIDE SEQUENCE [LARGE SCALE GENOMIC DNA]</scope>
    <source>
        <strain evidence="3 4">V4-01</strain>
    </source>
</reference>
<dbReference type="RefSeq" id="WP_330793246.1">
    <property type="nucleotide sequence ID" value="NZ_JAZEWV010000002.1"/>
</dbReference>
<comment type="caution">
    <text evidence="3">The sequence shown here is derived from an EMBL/GenBank/DDBJ whole genome shotgun (WGS) entry which is preliminary data.</text>
</comment>
<feature type="domain" description="Histidine kinase/HSP90-like ATPase" evidence="2">
    <location>
        <begin position="20"/>
        <end position="135"/>
    </location>
</feature>
<dbReference type="InterPro" id="IPR050267">
    <property type="entry name" value="Anti-sigma-factor_SerPK"/>
</dbReference>
<sequence>MAECGFYLSLRPDGFDLHMSAGPEHLREMRERVFKELCAAGVEETVADAARLVASELVGNAVRLCGPWAPVVVQVTSSPGEVLVQVHDPEPAVAPRRRHQRPDNDRSESGRGLWILDVLAPGWTVHPTAVGKQIRCRLPYQGRNCA</sequence>
<keyword evidence="1" id="KW-0418">Kinase</keyword>
<gene>
    <name evidence="3" type="ORF">V2S66_05135</name>
</gene>
<keyword evidence="3" id="KW-0067">ATP-binding</keyword>
<evidence type="ECO:0000259" key="2">
    <source>
        <dbReference type="Pfam" id="PF13581"/>
    </source>
</evidence>
<dbReference type="GO" id="GO:0005524">
    <property type="term" value="F:ATP binding"/>
    <property type="evidence" value="ECO:0007669"/>
    <property type="project" value="UniProtKB-KW"/>
</dbReference>
<proteinExistence type="predicted"/>
<keyword evidence="4" id="KW-1185">Reference proteome</keyword>
<name>A0ABU7P6B6_9ACTN</name>
<keyword evidence="1" id="KW-0808">Transferase</keyword>
<dbReference type="PANTHER" id="PTHR35526:SF3">
    <property type="entry name" value="ANTI-SIGMA-F FACTOR RSBW"/>
    <property type="match status" value="1"/>
</dbReference>
<dbReference type="Proteomes" id="UP001344658">
    <property type="component" value="Unassembled WGS sequence"/>
</dbReference>
<dbReference type="SUPFAM" id="SSF55874">
    <property type="entry name" value="ATPase domain of HSP90 chaperone/DNA topoisomerase II/histidine kinase"/>
    <property type="match status" value="1"/>
</dbReference>
<evidence type="ECO:0000313" key="4">
    <source>
        <dbReference type="Proteomes" id="UP001344658"/>
    </source>
</evidence>
<organism evidence="3 4">
    <name type="scientific">Actinacidiphila polyblastidii</name>
    <dbReference type="NCBI Taxonomy" id="3110430"/>
    <lineage>
        <taxon>Bacteria</taxon>
        <taxon>Bacillati</taxon>
        <taxon>Actinomycetota</taxon>
        <taxon>Actinomycetes</taxon>
        <taxon>Kitasatosporales</taxon>
        <taxon>Streptomycetaceae</taxon>
        <taxon>Actinacidiphila</taxon>
    </lineage>
</organism>
<accession>A0ABU7P6B6</accession>
<protein>
    <submittedName>
        <fullName evidence="3">ATP-binding protein</fullName>
    </submittedName>
</protein>
<dbReference type="Pfam" id="PF13581">
    <property type="entry name" value="HATPase_c_2"/>
    <property type="match status" value="1"/>
</dbReference>